<feature type="compositionally biased region" description="Gly residues" evidence="1">
    <location>
        <begin position="76"/>
        <end position="92"/>
    </location>
</feature>
<reference evidence="2" key="1">
    <citation type="journal article" date="2019" name="G3 (Bethesda)">
        <title>Genome Assemblies of Two Rare Opportunistic Yeast Pathogens: Diutina rugosa (syn. Candida rugosa) and Trichomonascus ciferrii (syn. Candida ciferrii).</title>
        <authorList>
            <person name="Mixao V."/>
            <person name="Saus E."/>
            <person name="Hansen A.P."/>
            <person name="Lass-Florl C."/>
            <person name="Gabaldon T."/>
        </authorList>
    </citation>
    <scope>NUCLEOTIDE SEQUENCE</scope>
    <source>
        <strain evidence="2">CBS 4856</strain>
    </source>
</reference>
<sequence length="126" mass="11362">MSDPTQSIATGTVTISGKTLTATVTESVAASTSAVASGAESGAAGGGAGGINDTTGGGGIANVTSTQVAPCPSCTEGGGGIGGGNGTNGTGTGTPPIEGIAPNVFVPKALVALAAGLVAAFGLSAI</sequence>
<dbReference type="EMBL" id="SWFS01000131">
    <property type="protein sequence ID" value="KAA8915935.1"/>
    <property type="molecule type" value="Genomic_DNA"/>
</dbReference>
<protein>
    <submittedName>
        <fullName evidence="2">Uncharacterized protein</fullName>
    </submittedName>
</protein>
<proteinExistence type="predicted"/>
<evidence type="ECO:0000313" key="3">
    <source>
        <dbReference type="Proteomes" id="UP000761534"/>
    </source>
</evidence>
<comment type="caution">
    <text evidence="2">The sequence shown here is derived from an EMBL/GenBank/DDBJ whole genome shotgun (WGS) entry which is preliminary data.</text>
</comment>
<organism evidence="2 3">
    <name type="scientific">Trichomonascus ciferrii</name>
    <dbReference type="NCBI Taxonomy" id="44093"/>
    <lineage>
        <taxon>Eukaryota</taxon>
        <taxon>Fungi</taxon>
        <taxon>Dikarya</taxon>
        <taxon>Ascomycota</taxon>
        <taxon>Saccharomycotina</taxon>
        <taxon>Dipodascomycetes</taxon>
        <taxon>Dipodascales</taxon>
        <taxon>Trichomonascaceae</taxon>
        <taxon>Trichomonascus</taxon>
        <taxon>Trichomonascus ciferrii complex</taxon>
    </lineage>
</organism>
<dbReference type="VEuPathDB" id="FungiDB:TRICI_001949"/>
<dbReference type="AlphaFoldDB" id="A0A642VC56"/>
<keyword evidence="3" id="KW-1185">Reference proteome</keyword>
<evidence type="ECO:0000256" key="1">
    <source>
        <dbReference type="SAM" id="MobiDB-lite"/>
    </source>
</evidence>
<accession>A0A642VC56</accession>
<dbReference type="Proteomes" id="UP000761534">
    <property type="component" value="Unassembled WGS sequence"/>
</dbReference>
<name>A0A642VC56_9ASCO</name>
<feature type="compositionally biased region" description="Gly residues" evidence="1">
    <location>
        <begin position="43"/>
        <end position="60"/>
    </location>
</feature>
<evidence type="ECO:0000313" key="2">
    <source>
        <dbReference type="EMBL" id="KAA8915935.1"/>
    </source>
</evidence>
<feature type="region of interest" description="Disordered" evidence="1">
    <location>
        <begin position="35"/>
        <end position="98"/>
    </location>
</feature>
<gene>
    <name evidence="2" type="ORF">TRICI_001949</name>
</gene>